<keyword evidence="2" id="KW-1185">Reference proteome</keyword>
<protein>
    <submittedName>
        <fullName evidence="1">Uncharacterized protein</fullName>
    </submittedName>
</protein>
<dbReference type="EMBL" id="JAPFFF010000029">
    <property type="protein sequence ID" value="KAK8846212.1"/>
    <property type="molecule type" value="Genomic_DNA"/>
</dbReference>
<organism evidence="1 2">
    <name type="scientific">Tritrichomonas musculus</name>
    <dbReference type="NCBI Taxonomy" id="1915356"/>
    <lineage>
        <taxon>Eukaryota</taxon>
        <taxon>Metamonada</taxon>
        <taxon>Parabasalia</taxon>
        <taxon>Tritrichomonadida</taxon>
        <taxon>Tritrichomonadidae</taxon>
        <taxon>Tritrichomonas</taxon>
    </lineage>
</organism>
<comment type="caution">
    <text evidence="1">The sequence shown here is derived from an EMBL/GenBank/DDBJ whole genome shotgun (WGS) entry which is preliminary data.</text>
</comment>
<dbReference type="Proteomes" id="UP001470230">
    <property type="component" value="Unassembled WGS sequence"/>
</dbReference>
<evidence type="ECO:0000313" key="2">
    <source>
        <dbReference type="Proteomes" id="UP001470230"/>
    </source>
</evidence>
<sequence length="150" mass="17602">MYDCSQYACYCSYPRFHPVISPMTEKIIDLRNQALYNDHMRYQKSLGPEHWTNFPSGQQIFDKFKKEFPNVVRETIQVNDYSNKTQEPSRYFKSSIYSGTAFDPSYRQCQCSNYSYPGRPATEVSTVVRHCKLQEAKRHVEAADQLLNLC</sequence>
<accession>A0ABR2HHV1</accession>
<reference evidence="1 2" key="1">
    <citation type="submission" date="2024-04" db="EMBL/GenBank/DDBJ databases">
        <title>Tritrichomonas musculus Genome.</title>
        <authorList>
            <person name="Alves-Ferreira E."/>
            <person name="Grigg M."/>
            <person name="Lorenzi H."/>
            <person name="Galac M."/>
        </authorList>
    </citation>
    <scope>NUCLEOTIDE SEQUENCE [LARGE SCALE GENOMIC DNA]</scope>
    <source>
        <strain evidence="1 2">EAF2021</strain>
    </source>
</reference>
<name>A0ABR2HHV1_9EUKA</name>
<gene>
    <name evidence="1" type="ORF">M9Y10_020218</name>
</gene>
<proteinExistence type="predicted"/>
<evidence type="ECO:0000313" key="1">
    <source>
        <dbReference type="EMBL" id="KAK8846212.1"/>
    </source>
</evidence>